<organism evidence="2 3">
    <name type="scientific">Nonomuraea mangrovi</name>
    <dbReference type="NCBI Taxonomy" id="2316207"/>
    <lineage>
        <taxon>Bacteria</taxon>
        <taxon>Bacillati</taxon>
        <taxon>Actinomycetota</taxon>
        <taxon>Actinomycetes</taxon>
        <taxon>Streptosporangiales</taxon>
        <taxon>Streptosporangiaceae</taxon>
        <taxon>Nonomuraea</taxon>
    </lineage>
</organism>
<protein>
    <submittedName>
        <fullName evidence="2">Uncharacterized protein</fullName>
    </submittedName>
</protein>
<dbReference type="RefSeq" id="WP_379574725.1">
    <property type="nucleotide sequence ID" value="NZ_JBHUFV010000035.1"/>
</dbReference>
<keyword evidence="3" id="KW-1185">Reference proteome</keyword>
<dbReference type="Proteomes" id="UP001597368">
    <property type="component" value="Unassembled WGS sequence"/>
</dbReference>
<dbReference type="EMBL" id="JBHUFV010000035">
    <property type="protein sequence ID" value="MFD1934636.1"/>
    <property type="molecule type" value="Genomic_DNA"/>
</dbReference>
<evidence type="ECO:0000256" key="1">
    <source>
        <dbReference type="SAM" id="MobiDB-lite"/>
    </source>
</evidence>
<proteinExistence type="predicted"/>
<evidence type="ECO:0000313" key="2">
    <source>
        <dbReference type="EMBL" id="MFD1934636.1"/>
    </source>
</evidence>
<accession>A0ABW4SYT9</accession>
<name>A0ABW4SYT9_9ACTN</name>
<evidence type="ECO:0000313" key="3">
    <source>
        <dbReference type="Proteomes" id="UP001597368"/>
    </source>
</evidence>
<reference evidence="3" key="1">
    <citation type="journal article" date="2019" name="Int. J. Syst. Evol. Microbiol.">
        <title>The Global Catalogue of Microorganisms (GCM) 10K type strain sequencing project: providing services to taxonomists for standard genome sequencing and annotation.</title>
        <authorList>
            <consortium name="The Broad Institute Genomics Platform"/>
            <consortium name="The Broad Institute Genome Sequencing Center for Infectious Disease"/>
            <person name="Wu L."/>
            <person name="Ma J."/>
        </authorList>
    </citation>
    <scope>NUCLEOTIDE SEQUENCE [LARGE SCALE GENOMIC DNA]</scope>
    <source>
        <strain evidence="3">ICMP 6774ER</strain>
    </source>
</reference>
<feature type="region of interest" description="Disordered" evidence="1">
    <location>
        <begin position="1"/>
        <end position="32"/>
    </location>
</feature>
<sequence length="98" mass="9790">MSTRSFSSHGIPALRTGCDGDGDGGGAGEDEGVARVFDGFGVGVIVTEGNPARTGSADGEDALPAFEASCGPLVAEHAHATKATTTSTPTSTVIRLRQ</sequence>
<comment type="caution">
    <text evidence="2">The sequence shown here is derived from an EMBL/GenBank/DDBJ whole genome shotgun (WGS) entry which is preliminary data.</text>
</comment>
<gene>
    <name evidence="2" type="ORF">ACFSKW_24495</name>
</gene>